<dbReference type="EMBL" id="CAUYUE010000003">
    <property type="protein sequence ID" value="CAK0754531.1"/>
    <property type="molecule type" value="Genomic_DNA"/>
</dbReference>
<proteinExistence type="inferred from homology"/>
<evidence type="ECO:0000256" key="3">
    <source>
        <dbReference type="RuleBase" id="RU000363"/>
    </source>
</evidence>
<evidence type="ECO:0000256" key="1">
    <source>
        <dbReference type="ARBA" id="ARBA00006484"/>
    </source>
</evidence>
<dbReference type="PANTHER" id="PTHR24320">
    <property type="entry name" value="RETINOL DEHYDROGENASE"/>
    <property type="match status" value="1"/>
</dbReference>
<name>A0AAV1HVS8_9CHLO</name>
<sequence>MLELWGGLLSITVDVFTQRLRLRSLPSLADIGGSVDGCTCIVTGPTSGIGRETASMLARRNAHVVLACRSVERGEKLQKALMEEGAQHGRKPSLEVQLLDVACLASIRKFALSWQAQKRPLHILVNNAGIFSMGAARSVTKDGFEGHMGTNYLGPFLLTMLLLPCLQRTAQMSDHGRPVRVVNVSSKMHELSPGIDISNPHFAKGRAYSSLAAYNRSKLAQVAFTAELRRRLPAETGVVAAAVHPGEVMTDVVRTLPGLMQGAYRFLMRPFCLSPAEGARSSVYCATSKDPILTERGMTSEADNCYFGSGCKCESPSSYALDPMLGKWLWQWSSEAVKLPKEFQLSAQV</sequence>
<keyword evidence="2" id="KW-0560">Oxidoreductase</keyword>
<dbReference type="Pfam" id="PF00106">
    <property type="entry name" value="adh_short"/>
    <property type="match status" value="1"/>
</dbReference>
<dbReference type="GO" id="GO:0016491">
    <property type="term" value="F:oxidoreductase activity"/>
    <property type="evidence" value="ECO:0007669"/>
    <property type="project" value="UniProtKB-KW"/>
</dbReference>
<evidence type="ECO:0000313" key="5">
    <source>
        <dbReference type="Proteomes" id="UP001314263"/>
    </source>
</evidence>
<reference evidence="4 5" key="1">
    <citation type="submission" date="2023-10" db="EMBL/GenBank/DDBJ databases">
        <authorList>
            <person name="Maclean D."/>
            <person name="Macfadyen A."/>
        </authorList>
    </citation>
    <scope>NUCLEOTIDE SEQUENCE [LARGE SCALE GENOMIC DNA]</scope>
</reference>
<dbReference type="Gene3D" id="3.40.50.720">
    <property type="entry name" value="NAD(P)-binding Rossmann-like Domain"/>
    <property type="match status" value="1"/>
</dbReference>
<dbReference type="Proteomes" id="UP001314263">
    <property type="component" value="Unassembled WGS sequence"/>
</dbReference>
<dbReference type="PRINTS" id="PR00081">
    <property type="entry name" value="GDHRDH"/>
</dbReference>
<dbReference type="PANTHER" id="PTHR24320:SF148">
    <property type="entry name" value="NAD(P)-BINDING ROSSMANN-FOLD SUPERFAMILY PROTEIN"/>
    <property type="match status" value="1"/>
</dbReference>
<protein>
    <recommendedName>
        <fullName evidence="6">Retinol dehydrogenase 12</fullName>
    </recommendedName>
</protein>
<comment type="caution">
    <text evidence="4">The sequence shown here is derived from an EMBL/GenBank/DDBJ whole genome shotgun (WGS) entry which is preliminary data.</text>
</comment>
<dbReference type="PRINTS" id="PR00080">
    <property type="entry name" value="SDRFAMILY"/>
</dbReference>
<gene>
    <name evidence="4" type="ORF">CVIRNUC_002305</name>
</gene>
<accession>A0AAV1HVS8</accession>
<organism evidence="4 5">
    <name type="scientific">Coccomyxa viridis</name>
    <dbReference type="NCBI Taxonomy" id="1274662"/>
    <lineage>
        <taxon>Eukaryota</taxon>
        <taxon>Viridiplantae</taxon>
        <taxon>Chlorophyta</taxon>
        <taxon>core chlorophytes</taxon>
        <taxon>Trebouxiophyceae</taxon>
        <taxon>Trebouxiophyceae incertae sedis</taxon>
        <taxon>Coccomyxaceae</taxon>
        <taxon>Coccomyxa</taxon>
    </lineage>
</organism>
<dbReference type="SUPFAM" id="SSF51735">
    <property type="entry name" value="NAD(P)-binding Rossmann-fold domains"/>
    <property type="match status" value="1"/>
</dbReference>
<dbReference type="AlphaFoldDB" id="A0AAV1HVS8"/>
<dbReference type="InterPro" id="IPR036291">
    <property type="entry name" value="NAD(P)-bd_dom_sf"/>
</dbReference>
<evidence type="ECO:0000313" key="4">
    <source>
        <dbReference type="EMBL" id="CAK0754531.1"/>
    </source>
</evidence>
<evidence type="ECO:0008006" key="6">
    <source>
        <dbReference type="Google" id="ProtNLM"/>
    </source>
</evidence>
<evidence type="ECO:0000256" key="2">
    <source>
        <dbReference type="ARBA" id="ARBA00023002"/>
    </source>
</evidence>
<comment type="similarity">
    <text evidence="1 3">Belongs to the short-chain dehydrogenases/reductases (SDR) family.</text>
</comment>
<dbReference type="InterPro" id="IPR002347">
    <property type="entry name" value="SDR_fam"/>
</dbReference>
<keyword evidence="5" id="KW-1185">Reference proteome</keyword>